<feature type="signal peptide" evidence="2">
    <location>
        <begin position="1"/>
        <end position="19"/>
    </location>
</feature>
<dbReference type="SMART" id="SM00718">
    <property type="entry name" value="DM4_12"/>
    <property type="match status" value="1"/>
</dbReference>
<keyword evidence="1" id="KW-0812">Transmembrane</keyword>
<reference evidence="3 5" key="1">
    <citation type="journal article" date="2018" name="Gigascience">
        <title>Genomes of trombidid mites reveal novel predicted allergens and laterally-transferred genes associated with secondary metabolism.</title>
        <authorList>
            <person name="Dong X."/>
            <person name="Chaisiri K."/>
            <person name="Xia D."/>
            <person name="Armstrong S.D."/>
            <person name="Fang Y."/>
            <person name="Donnelly M.J."/>
            <person name="Kadowaki T."/>
            <person name="McGarry J.W."/>
            <person name="Darby A.C."/>
            <person name="Makepeace B.L."/>
        </authorList>
    </citation>
    <scope>NUCLEOTIDE SEQUENCE [LARGE SCALE GENOMIC DNA]</scope>
    <source>
        <strain evidence="3">UoL-WK</strain>
    </source>
</reference>
<feature type="chain" id="PRO_5033398956" evidence="2">
    <location>
        <begin position="20"/>
        <end position="283"/>
    </location>
</feature>
<comment type="caution">
    <text evidence="3">The sequence shown here is derived from an EMBL/GenBank/DDBJ whole genome shotgun (WGS) entry which is preliminary data.</text>
</comment>
<evidence type="ECO:0000256" key="2">
    <source>
        <dbReference type="SAM" id="SignalP"/>
    </source>
</evidence>
<evidence type="ECO:0000256" key="1">
    <source>
        <dbReference type="SAM" id="Phobius"/>
    </source>
</evidence>
<organism evidence="3 5">
    <name type="scientific">Dinothrombium tinctorium</name>
    <dbReference type="NCBI Taxonomy" id="1965070"/>
    <lineage>
        <taxon>Eukaryota</taxon>
        <taxon>Metazoa</taxon>
        <taxon>Ecdysozoa</taxon>
        <taxon>Arthropoda</taxon>
        <taxon>Chelicerata</taxon>
        <taxon>Arachnida</taxon>
        <taxon>Acari</taxon>
        <taxon>Acariformes</taxon>
        <taxon>Trombidiformes</taxon>
        <taxon>Prostigmata</taxon>
        <taxon>Anystina</taxon>
        <taxon>Parasitengona</taxon>
        <taxon>Trombidioidea</taxon>
        <taxon>Trombidiidae</taxon>
        <taxon>Dinothrombium</taxon>
    </lineage>
</organism>
<dbReference type="AlphaFoldDB" id="A0A3S3NZC1"/>
<keyword evidence="1" id="KW-1133">Transmembrane helix</keyword>
<evidence type="ECO:0000313" key="4">
    <source>
        <dbReference type="EMBL" id="RWS01657.1"/>
    </source>
</evidence>
<keyword evidence="1" id="KW-0472">Membrane</keyword>
<dbReference type="Pfam" id="PF07841">
    <property type="entry name" value="DM4_12"/>
    <property type="match status" value="1"/>
</dbReference>
<keyword evidence="5" id="KW-1185">Reference proteome</keyword>
<dbReference type="OrthoDB" id="6348902at2759"/>
<evidence type="ECO:0000313" key="3">
    <source>
        <dbReference type="EMBL" id="RWS01649.1"/>
    </source>
</evidence>
<accession>A0A3S3NZC1</accession>
<protein>
    <submittedName>
        <fullName evidence="3">Uncharacterized protein</fullName>
    </submittedName>
</protein>
<gene>
    <name evidence="3" type="ORF">B4U79_01345</name>
    <name evidence="4" type="ORF">B4U79_10666</name>
</gene>
<sequence>MRILLQLFLFLIAILVSFALDPRDADDFISKKYQRQQQRDEESMRIKRRVNEDVKINGKYKNSSFGNSRQADWNPGKDLLKEFLNSLYVDRTFNSSFALNVPLFTVTIPGYGRGLKTKTALSALNVGNLAVLGIVVLGGLALVSPLIFPEFKRSMGRAFDNDDRQGFPGFLTNGLVGISESIMSFVEKSVDDLPSLPRLDAQECVKRSICEAHNQPKKYGLVGLLLQLFFPPYTETDEPSRIVSKYQLAARYGRQDNANCAAQYDGCMINFLDLIQGIINLIF</sequence>
<dbReference type="InterPro" id="IPR006631">
    <property type="entry name" value="DM4_12"/>
</dbReference>
<dbReference type="EMBL" id="NCKU01008834">
    <property type="protein sequence ID" value="RWS01657.1"/>
    <property type="molecule type" value="Genomic_DNA"/>
</dbReference>
<evidence type="ECO:0000313" key="5">
    <source>
        <dbReference type="Proteomes" id="UP000285301"/>
    </source>
</evidence>
<name>A0A3S3NZC1_9ACAR</name>
<dbReference type="PANTHER" id="PTHR21398:SF6">
    <property type="entry name" value="AGAP007094-PA"/>
    <property type="match status" value="1"/>
</dbReference>
<dbReference type="EMBL" id="NCKU01008843">
    <property type="protein sequence ID" value="RWS01649.1"/>
    <property type="molecule type" value="Genomic_DNA"/>
</dbReference>
<feature type="transmembrane region" description="Helical" evidence="1">
    <location>
        <begin position="129"/>
        <end position="148"/>
    </location>
</feature>
<reference evidence="3" key="2">
    <citation type="submission" date="2018-11" db="EMBL/GenBank/DDBJ databases">
        <title>Trombidioid mite genomics.</title>
        <authorList>
            <person name="Dong X."/>
        </authorList>
    </citation>
    <scope>NUCLEOTIDE SEQUENCE</scope>
    <source>
        <strain evidence="3">UoL-WK</strain>
    </source>
</reference>
<dbReference type="PANTHER" id="PTHR21398">
    <property type="entry name" value="AGAP007094-PA"/>
    <property type="match status" value="1"/>
</dbReference>
<proteinExistence type="predicted"/>
<keyword evidence="2" id="KW-0732">Signal</keyword>
<dbReference type="Proteomes" id="UP000285301">
    <property type="component" value="Unassembled WGS sequence"/>
</dbReference>